<keyword evidence="3" id="KW-1185">Reference proteome</keyword>
<dbReference type="EMBL" id="KZ825933">
    <property type="protein sequence ID" value="PYH91806.1"/>
    <property type="molecule type" value="Genomic_DNA"/>
</dbReference>
<dbReference type="VEuPathDB" id="FungiDB:BO71DRAFT_38387"/>
<reference evidence="2 3" key="1">
    <citation type="submission" date="2018-02" db="EMBL/GenBank/DDBJ databases">
        <title>The genomes of Aspergillus section Nigri reveals drivers in fungal speciation.</title>
        <authorList>
            <consortium name="DOE Joint Genome Institute"/>
            <person name="Vesth T.C."/>
            <person name="Nybo J."/>
            <person name="Theobald S."/>
            <person name="Brandl J."/>
            <person name="Frisvad J.C."/>
            <person name="Nielsen K.F."/>
            <person name="Lyhne E.K."/>
            <person name="Kogle M.E."/>
            <person name="Kuo A."/>
            <person name="Riley R."/>
            <person name="Clum A."/>
            <person name="Nolan M."/>
            <person name="Lipzen A."/>
            <person name="Salamov A."/>
            <person name="Henrissat B."/>
            <person name="Wiebenga A."/>
            <person name="De vries R.P."/>
            <person name="Grigoriev I.V."/>
            <person name="Mortensen U.H."/>
            <person name="Andersen M.R."/>
            <person name="Baker S.E."/>
        </authorList>
    </citation>
    <scope>NUCLEOTIDE SEQUENCE [LARGE SCALE GENOMIC DNA]</scope>
    <source>
        <strain evidence="2 3">CBS 707.79</strain>
    </source>
</reference>
<organism evidence="2 3">
    <name type="scientific">Aspergillus ellipticus CBS 707.79</name>
    <dbReference type="NCBI Taxonomy" id="1448320"/>
    <lineage>
        <taxon>Eukaryota</taxon>
        <taxon>Fungi</taxon>
        <taxon>Dikarya</taxon>
        <taxon>Ascomycota</taxon>
        <taxon>Pezizomycotina</taxon>
        <taxon>Eurotiomycetes</taxon>
        <taxon>Eurotiomycetidae</taxon>
        <taxon>Eurotiales</taxon>
        <taxon>Aspergillaceae</taxon>
        <taxon>Aspergillus</taxon>
        <taxon>Aspergillus subgen. Circumdati</taxon>
    </lineage>
</organism>
<feature type="region of interest" description="Disordered" evidence="1">
    <location>
        <begin position="72"/>
        <end position="121"/>
    </location>
</feature>
<protein>
    <submittedName>
        <fullName evidence="2">Uncharacterized protein</fullName>
    </submittedName>
</protein>
<accession>A0A319D2T4</accession>
<evidence type="ECO:0000313" key="2">
    <source>
        <dbReference type="EMBL" id="PYH91806.1"/>
    </source>
</evidence>
<proteinExistence type="predicted"/>
<name>A0A319D2T4_9EURO</name>
<dbReference type="Proteomes" id="UP000247810">
    <property type="component" value="Unassembled WGS sequence"/>
</dbReference>
<sequence length="155" mass="16723">MEHSILEWVRGRTRRVGGLRLNSLGGHVPPAFRSDDCLFAALRCCDAVSDAVTLQGSRGRAELLSRTASQFFSSSGPSRSEEGLWRRSTCVEPPGSLRQPESCNATRRPCGGPKDPIKRPAVDRSAIKYVKNFSSPASKIAKFGSTSVGVDNSTV</sequence>
<gene>
    <name evidence="2" type="ORF">BO71DRAFT_38387</name>
</gene>
<evidence type="ECO:0000313" key="3">
    <source>
        <dbReference type="Proteomes" id="UP000247810"/>
    </source>
</evidence>
<evidence type="ECO:0000256" key="1">
    <source>
        <dbReference type="SAM" id="MobiDB-lite"/>
    </source>
</evidence>
<dbReference type="AlphaFoldDB" id="A0A319D2T4"/>